<keyword evidence="4 5" id="KW-0472">Membrane</keyword>
<dbReference type="RefSeq" id="XP_045098556.1">
    <property type="nucleotide sequence ID" value="XM_045237206.1"/>
</dbReference>
<dbReference type="Gene3D" id="1.20.1070.10">
    <property type="entry name" value="Rhodopsin 7-helix transmembrane proteins"/>
    <property type="match status" value="1"/>
</dbReference>
<reference evidence="7 8" key="1">
    <citation type="journal article" date="2003" name="PLoS Biol.">
        <title>The genome sequence of Caenorhabditis briggsae: a platform for comparative genomics.</title>
        <authorList>
            <person name="Stein L.D."/>
            <person name="Bao Z."/>
            <person name="Blasiar D."/>
            <person name="Blumenthal T."/>
            <person name="Brent M.R."/>
            <person name="Chen N."/>
            <person name="Chinwalla A."/>
            <person name="Clarke L."/>
            <person name="Clee C."/>
            <person name="Coghlan A."/>
            <person name="Coulson A."/>
            <person name="D'Eustachio P."/>
            <person name="Fitch D.H."/>
            <person name="Fulton L.A."/>
            <person name="Fulton R.E."/>
            <person name="Griffiths-Jones S."/>
            <person name="Harris T.W."/>
            <person name="Hillier L.W."/>
            <person name="Kamath R."/>
            <person name="Kuwabara P.E."/>
            <person name="Mardis E.R."/>
            <person name="Marra M.A."/>
            <person name="Miner T.L."/>
            <person name="Minx P."/>
            <person name="Mullikin J.C."/>
            <person name="Plumb R.W."/>
            <person name="Rogers J."/>
            <person name="Schein J.E."/>
            <person name="Sohrmann M."/>
            <person name="Spieth J."/>
            <person name="Stajich J.E."/>
            <person name="Wei C."/>
            <person name="Willey D."/>
            <person name="Wilson R.K."/>
            <person name="Durbin R."/>
            <person name="Waterston R.H."/>
        </authorList>
    </citation>
    <scope>NUCLEOTIDE SEQUENCE [LARGE SCALE GENOMIC DNA]</scope>
    <source>
        <strain evidence="7 8">AF16</strain>
    </source>
</reference>
<proteinExistence type="predicted"/>
<organism evidence="7 8">
    <name type="scientific">Caenorhabditis briggsae</name>
    <dbReference type="NCBI Taxonomy" id="6238"/>
    <lineage>
        <taxon>Eukaryota</taxon>
        <taxon>Metazoa</taxon>
        <taxon>Ecdysozoa</taxon>
        <taxon>Nematoda</taxon>
        <taxon>Chromadorea</taxon>
        <taxon>Rhabditida</taxon>
        <taxon>Rhabditina</taxon>
        <taxon>Rhabditomorpha</taxon>
        <taxon>Rhabditoidea</taxon>
        <taxon>Rhabditidae</taxon>
        <taxon>Peloderinae</taxon>
        <taxon>Caenorhabditis</taxon>
    </lineage>
</organism>
<evidence type="ECO:0000259" key="6">
    <source>
        <dbReference type="PROSITE" id="PS50262"/>
    </source>
</evidence>
<evidence type="ECO:0000313" key="9">
    <source>
        <dbReference type="WormBase" id="CBG27359"/>
    </source>
</evidence>
<dbReference type="InParanoid" id="B6IGF9"/>
<feature type="transmembrane region" description="Helical" evidence="5">
    <location>
        <begin position="86"/>
        <end position="107"/>
    </location>
</feature>
<accession>B6IGF9</accession>
<evidence type="ECO:0000256" key="1">
    <source>
        <dbReference type="ARBA" id="ARBA00004370"/>
    </source>
</evidence>
<dbReference type="CTD" id="68918812"/>
<dbReference type="AlphaFoldDB" id="B6IGF9"/>
<dbReference type="EMBL" id="HE601320">
    <property type="protein sequence ID" value="CAR98989.1"/>
    <property type="molecule type" value="Genomic_DNA"/>
</dbReference>
<dbReference type="Proteomes" id="UP000008549">
    <property type="component" value="Unassembled WGS sequence"/>
</dbReference>
<feature type="domain" description="G-protein coupled receptors family 1 profile" evidence="6">
    <location>
        <begin position="1"/>
        <end position="168"/>
    </location>
</feature>
<evidence type="ECO:0000313" key="7">
    <source>
        <dbReference type="EMBL" id="CAR98989.1"/>
    </source>
</evidence>
<evidence type="ECO:0000256" key="4">
    <source>
        <dbReference type="ARBA" id="ARBA00023136"/>
    </source>
</evidence>
<gene>
    <name evidence="7 9" type="ORF">CBG27359</name>
    <name evidence="7" type="ORF">CBG_27359</name>
</gene>
<dbReference type="PROSITE" id="PS50262">
    <property type="entry name" value="G_PROTEIN_RECEP_F1_2"/>
    <property type="match status" value="1"/>
</dbReference>
<keyword evidence="2 5" id="KW-0812">Transmembrane</keyword>
<dbReference type="SUPFAM" id="SSF81321">
    <property type="entry name" value="Family A G protein-coupled receptor-like"/>
    <property type="match status" value="1"/>
</dbReference>
<evidence type="ECO:0000313" key="8">
    <source>
        <dbReference type="Proteomes" id="UP000008549"/>
    </source>
</evidence>
<dbReference type="Pfam" id="PF10328">
    <property type="entry name" value="7TM_GPCR_Srx"/>
    <property type="match status" value="1"/>
</dbReference>
<evidence type="ECO:0000256" key="3">
    <source>
        <dbReference type="ARBA" id="ARBA00022989"/>
    </source>
</evidence>
<dbReference type="PANTHER" id="PTHR23017">
    <property type="entry name" value="SERPENTINE RECEPTOR, CLASS X"/>
    <property type="match status" value="1"/>
</dbReference>
<feature type="transmembrane region" description="Helical" evidence="5">
    <location>
        <begin position="143"/>
        <end position="162"/>
    </location>
</feature>
<protein>
    <submittedName>
        <fullName evidence="7">Protein CBG27359</fullName>
    </submittedName>
</protein>
<name>B6IGF9_CAEBR</name>
<dbReference type="InterPro" id="IPR019430">
    <property type="entry name" value="7TM_GPCR_serpentine_rcpt_Srx"/>
</dbReference>
<sequence>MKSPFGHLTINQCTGQLIACLSNGIFYFVAFVVDYRSIITYSFVTGNISLCLLGIIIVSYFLMSLNRLVAITLPFQYRWLFGKRSVRLLVFSNWMIPLLISAYLMIIKDCKFEFDHYGWTFSTNQNRELCGPSLRLYLTLSQMPVTVLTVFCDFITLLILVIGRKRIFQSKSAEIKRREMNFARQVLAQGVVLLAHSFWYNQGRNLIPGFTEVWRIFLTSTFSSNLLHVFDATVVFTCNFEFKNWLFGEKKKQTTLLLVSTIQGRIQGSH</sequence>
<evidence type="ECO:0000256" key="5">
    <source>
        <dbReference type="SAM" id="Phobius"/>
    </source>
</evidence>
<feature type="transmembrane region" description="Helical" evidence="5">
    <location>
        <begin position="12"/>
        <end position="33"/>
    </location>
</feature>
<reference evidence="7 8" key="2">
    <citation type="journal article" date="2011" name="PLoS Genet.">
        <title>Caenorhabditis briggsae recombinant inbred line genotypes reveal inter-strain incompatibility and the evolution of recombination.</title>
        <authorList>
            <person name="Ross J.A."/>
            <person name="Koboldt D.C."/>
            <person name="Staisch J.E."/>
            <person name="Chamberlin H.M."/>
            <person name="Gupta B.P."/>
            <person name="Miller R.D."/>
            <person name="Baird S.E."/>
            <person name="Haag E.S."/>
        </authorList>
    </citation>
    <scope>NUCLEOTIDE SEQUENCE [LARGE SCALE GENOMIC DNA]</scope>
    <source>
        <strain evidence="7 8">AF16</strain>
    </source>
</reference>
<dbReference type="CDD" id="cd00637">
    <property type="entry name" value="7tm_classA_rhodopsin-like"/>
    <property type="match status" value="1"/>
</dbReference>
<feature type="transmembrane region" description="Helical" evidence="5">
    <location>
        <begin position="39"/>
        <end position="65"/>
    </location>
</feature>
<keyword evidence="8" id="KW-1185">Reference proteome</keyword>
<dbReference type="KEGG" id="cbr:CBG_27359"/>
<keyword evidence="3 5" id="KW-1133">Transmembrane helix</keyword>
<comment type="subcellular location">
    <subcellularLocation>
        <location evidence="1">Membrane</location>
    </subcellularLocation>
</comment>
<dbReference type="PANTHER" id="PTHR23017:SF2">
    <property type="entry name" value="G-PROTEIN COUPLED RECEPTORS FAMILY 1 PROFILE DOMAIN-CONTAINING PROTEIN"/>
    <property type="match status" value="1"/>
</dbReference>
<dbReference type="InterPro" id="IPR017452">
    <property type="entry name" value="GPCR_Rhodpsn_7TM"/>
</dbReference>
<dbReference type="HOGENOM" id="CLU_059630_3_1_1"/>
<evidence type="ECO:0000256" key="2">
    <source>
        <dbReference type="ARBA" id="ARBA00022692"/>
    </source>
</evidence>
<dbReference type="GeneID" id="68918812"/>
<dbReference type="eggNOG" id="ENOG502THAJ">
    <property type="taxonomic scope" value="Eukaryota"/>
</dbReference>
<dbReference type="GO" id="GO:0016020">
    <property type="term" value="C:membrane"/>
    <property type="evidence" value="ECO:0007669"/>
    <property type="project" value="UniProtKB-SubCell"/>
</dbReference>
<dbReference type="OMA" id="ECGFQFF"/>
<dbReference type="WormBase" id="CBG27359">
    <property type="protein sequence ID" value="CBP30032"/>
    <property type="gene ID" value="WBGene00088773"/>
</dbReference>